<protein>
    <submittedName>
        <fullName evidence="1">Uncharacterized protein</fullName>
    </submittedName>
</protein>
<name>A0A6Y4GYZ3_SALIN</name>
<gene>
    <name evidence="1" type="ORF">GBV39_22860</name>
</gene>
<sequence length="159" mass="18089">MSSKEDLINAFNKSASDKEIGEKRTNDDIKEFQEQVRGLINTMVEWLEGTPVKIERSESIINDVTTAPKTYSIESVVLSNDNKRITFSPTALYLMGSRGEVEIKYTGINRNLKCNLYMRDSIGSASEPGVWSLVDGNDRRNNRRPFTQDVFYELVTRIA</sequence>
<reference evidence="1" key="2">
    <citation type="submission" date="2019-10" db="EMBL/GenBank/DDBJ databases">
        <authorList>
            <consortium name="NCBI Pathogen Detection Project"/>
        </authorList>
    </citation>
    <scope>NUCLEOTIDE SEQUENCE</scope>
    <source>
        <strain evidence="1">Salmonella enterica</strain>
    </source>
</reference>
<proteinExistence type="predicted"/>
<reference evidence="1" key="1">
    <citation type="journal article" date="2018" name="Genome Biol.">
        <title>SKESA: strategic k-mer extension for scrupulous assemblies.</title>
        <authorList>
            <person name="Souvorov A."/>
            <person name="Agarwala R."/>
            <person name="Lipman D.J."/>
        </authorList>
    </citation>
    <scope>NUCLEOTIDE SEQUENCE</scope>
    <source>
        <strain evidence="1">Salmonella enterica</strain>
    </source>
</reference>
<organism evidence="1">
    <name type="scientific">Salmonella infantis</name>
    <dbReference type="NCBI Taxonomy" id="595"/>
    <lineage>
        <taxon>Bacteria</taxon>
        <taxon>Pseudomonadati</taxon>
        <taxon>Pseudomonadota</taxon>
        <taxon>Gammaproteobacteria</taxon>
        <taxon>Enterobacterales</taxon>
        <taxon>Enterobacteriaceae</taxon>
        <taxon>Salmonella</taxon>
    </lineage>
</organism>
<evidence type="ECO:0000313" key="1">
    <source>
        <dbReference type="EMBL" id="HAB5628997.1"/>
    </source>
</evidence>
<dbReference type="EMBL" id="DAAHCO010000029">
    <property type="protein sequence ID" value="HAB5628997.1"/>
    <property type="molecule type" value="Genomic_DNA"/>
</dbReference>
<accession>A0A6Y4GYZ3</accession>
<dbReference type="AlphaFoldDB" id="A0A6Y4GYZ3"/>
<comment type="caution">
    <text evidence="1">The sequence shown here is derived from an EMBL/GenBank/DDBJ whole genome shotgun (WGS) entry which is preliminary data.</text>
</comment>